<proteinExistence type="predicted"/>
<sequence length="234" mass="26055">MYRPRPGAPEAVHRSSGHDRPDTYADAVEAYLRSAGIATLFELKAPLREKTLWRALYDTCARTEEILSVDIDDLLLADKRARIVSKGGATDWVHWQSGTAQLLPRLLKGRTRGPVFLTDRRAPAHTPTLDVCPVTGRAHLSYRRAAELFETLTRPLAHPGITDPGELEQRGGWTLHQLRHSALTHEAEDGTNTPTPLARSRHASVRSLERYSRPSVDAVASHVASRDPRARRTT</sequence>
<dbReference type="EMBL" id="JAUSRB010000002">
    <property type="protein sequence ID" value="MDP9863680.1"/>
    <property type="molecule type" value="Genomic_DNA"/>
</dbReference>
<name>A0ABT9R5H2_9ACTN</name>
<feature type="region of interest" description="Disordered" evidence="2">
    <location>
        <begin position="1"/>
        <end position="21"/>
    </location>
</feature>
<dbReference type="InterPro" id="IPR013762">
    <property type="entry name" value="Integrase-like_cat_sf"/>
</dbReference>
<organism evidence="4 5">
    <name type="scientific">Streptosporangium brasiliense</name>
    <dbReference type="NCBI Taxonomy" id="47480"/>
    <lineage>
        <taxon>Bacteria</taxon>
        <taxon>Bacillati</taxon>
        <taxon>Actinomycetota</taxon>
        <taxon>Actinomycetes</taxon>
        <taxon>Streptosporangiales</taxon>
        <taxon>Streptosporangiaceae</taxon>
        <taxon>Streptosporangium</taxon>
    </lineage>
</organism>
<evidence type="ECO:0000313" key="4">
    <source>
        <dbReference type="EMBL" id="MDP9863680.1"/>
    </source>
</evidence>
<evidence type="ECO:0000256" key="2">
    <source>
        <dbReference type="SAM" id="MobiDB-lite"/>
    </source>
</evidence>
<feature type="domain" description="Tyr recombinase" evidence="3">
    <location>
        <begin position="18"/>
        <end position="224"/>
    </location>
</feature>
<keyword evidence="1" id="KW-0233">DNA recombination</keyword>
<dbReference type="Pfam" id="PF00589">
    <property type="entry name" value="Phage_integrase"/>
    <property type="match status" value="1"/>
</dbReference>
<feature type="compositionally biased region" description="Basic and acidic residues" evidence="2">
    <location>
        <begin position="11"/>
        <end position="21"/>
    </location>
</feature>
<dbReference type="RefSeq" id="WP_306860773.1">
    <property type="nucleotide sequence ID" value="NZ_JAUSRB010000002.1"/>
</dbReference>
<evidence type="ECO:0000256" key="1">
    <source>
        <dbReference type="ARBA" id="ARBA00023172"/>
    </source>
</evidence>
<evidence type="ECO:0000313" key="5">
    <source>
        <dbReference type="Proteomes" id="UP001230426"/>
    </source>
</evidence>
<protein>
    <submittedName>
        <fullName evidence="4">Integrase</fullName>
    </submittedName>
</protein>
<dbReference type="Proteomes" id="UP001230426">
    <property type="component" value="Unassembled WGS sequence"/>
</dbReference>
<dbReference type="SUPFAM" id="SSF56349">
    <property type="entry name" value="DNA breaking-rejoining enzymes"/>
    <property type="match status" value="1"/>
</dbReference>
<accession>A0ABT9R5H2</accession>
<dbReference type="InterPro" id="IPR002104">
    <property type="entry name" value="Integrase_catalytic"/>
</dbReference>
<gene>
    <name evidence="4" type="ORF">J2S55_002946</name>
</gene>
<keyword evidence="5" id="KW-1185">Reference proteome</keyword>
<feature type="compositionally biased region" description="Basic and acidic residues" evidence="2">
    <location>
        <begin position="224"/>
        <end position="234"/>
    </location>
</feature>
<reference evidence="4 5" key="1">
    <citation type="submission" date="2023-07" db="EMBL/GenBank/DDBJ databases">
        <title>Sequencing the genomes of 1000 actinobacteria strains.</title>
        <authorList>
            <person name="Klenk H.-P."/>
        </authorList>
    </citation>
    <scope>NUCLEOTIDE SEQUENCE [LARGE SCALE GENOMIC DNA]</scope>
    <source>
        <strain evidence="4 5">DSM 44109</strain>
    </source>
</reference>
<evidence type="ECO:0000259" key="3">
    <source>
        <dbReference type="PROSITE" id="PS51898"/>
    </source>
</evidence>
<feature type="region of interest" description="Disordered" evidence="2">
    <location>
        <begin position="185"/>
        <end position="234"/>
    </location>
</feature>
<dbReference type="InterPro" id="IPR011010">
    <property type="entry name" value="DNA_brk_join_enz"/>
</dbReference>
<dbReference type="CDD" id="cd00397">
    <property type="entry name" value="DNA_BRE_C"/>
    <property type="match status" value="1"/>
</dbReference>
<comment type="caution">
    <text evidence="4">The sequence shown here is derived from an EMBL/GenBank/DDBJ whole genome shotgun (WGS) entry which is preliminary data.</text>
</comment>
<dbReference type="Gene3D" id="1.10.443.10">
    <property type="entry name" value="Intergrase catalytic core"/>
    <property type="match status" value="1"/>
</dbReference>
<dbReference type="PROSITE" id="PS51898">
    <property type="entry name" value="TYR_RECOMBINASE"/>
    <property type="match status" value="1"/>
</dbReference>